<evidence type="ECO:0000313" key="4">
    <source>
        <dbReference type="Proteomes" id="UP001576708"/>
    </source>
</evidence>
<evidence type="ECO:0008006" key="5">
    <source>
        <dbReference type="Google" id="ProtNLM"/>
    </source>
</evidence>
<dbReference type="EMBL" id="JBHFGU010000002">
    <property type="protein sequence ID" value="MFB2619198.1"/>
    <property type="molecule type" value="Genomic_DNA"/>
</dbReference>
<name>A0ABV4VFX8_9GAMM</name>
<feature type="chain" id="PRO_5046711772" description="Exopolysaccharide production protein YjbE" evidence="2">
    <location>
        <begin position="23"/>
        <end position="82"/>
    </location>
</feature>
<reference evidence="3 4" key="1">
    <citation type="submission" date="2024-09" db="EMBL/GenBank/DDBJ databases">
        <authorList>
            <person name="Zhang Y."/>
        </authorList>
    </citation>
    <scope>NUCLEOTIDE SEQUENCE [LARGE SCALE GENOMIC DNA]</scope>
    <source>
        <strain evidence="3 4">ZJ318</strain>
    </source>
</reference>
<evidence type="ECO:0000256" key="1">
    <source>
        <dbReference type="SAM" id="MobiDB-lite"/>
    </source>
</evidence>
<feature type="region of interest" description="Disordered" evidence="1">
    <location>
        <begin position="63"/>
        <end position="82"/>
    </location>
</feature>
<dbReference type="Proteomes" id="UP001576708">
    <property type="component" value="Unassembled WGS sequence"/>
</dbReference>
<keyword evidence="2" id="KW-0732">Signal</keyword>
<keyword evidence="4" id="KW-1185">Reference proteome</keyword>
<sequence length="82" mass="7441">MKKTSLALIAAISMLGSVAANANPTTGGTTTGGTTSGGATGTIVAGSIAAGAVVTGALVAANGSDGNPVTTSNSNSTSVSSN</sequence>
<evidence type="ECO:0000313" key="3">
    <source>
        <dbReference type="EMBL" id="MFB2619198.1"/>
    </source>
</evidence>
<dbReference type="RefSeq" id="WP_011716464.1">
    <property type="nucleotide sequence ID" value="NZ_CP080412.1"/>
</dbReference>
<protein>
    <recommendedName>
        <fullName evidence="5">Exopolysaccharide production protein YjbE</fullName>
    </recommendedName>
</protein>
<feature type="signal peptide" evidence="2">
    <location>
        <begin position="1"/>
        <end position="22"/>
    </location>
</feature>
<comment type="caution">
    <text evidence="3">The sequence shown here is derived from an EMBL/GenBank/DDBJ whole genome shotgun (WGS) entry which is preliminary data.</text>
</comment>
<proteinExistence type="predicted"/>
<accession>A0ABV4VFX8</accession>
<organism evidence="3 4">
    <name type="scientific">Shewanella mangrovisoli</name>
    <dbReference type="NCBI Taxonomy" id="2864211"/>
    <lineage>
        <taxon>Bacteria</taxon>
        <taxon>Pseudomonadati</taxon>
        <taxon>Pseudomonadota</taxon>
        <taxon>Gammaproteobacteria</taxon>
        <taxon>Alteromonadales</taxon>
        <taxon>Shewanellaceae</taxon>
        <taxon>Shewanella</taxon>
    </lineage>
</organism>
<evidence type="ECO:0000256" key="2">
    <source>
        <dbReference type="SAM" id="SignalP"/>
    </source>
</evidence>
<dbReference type="GeneID" id="94727371"/>
<gene>
    <name evidence="3" type="ORF">ACE02W_05165</name>
</gene>